<dbReference type="AlphaFoldDB" id="A0A1V4A4J5"/>
<reference evidence="2 3" key="1">
    <citation type="submission" date="2017-02" db="EMBL/GenBank/DDBJ databases">
        <title>Draft Genome Sequence of Streptomyces tsukubaensis F601, a Producer of the immunosuppressant tacrolimus FK506.</title>
        <authorList>
            <person name="Zong G."/>
            <person name="Zhong C."/>
            <person name="Fu J."/>
            <person name="Qin R."/>
            <person name="Cao G."/>
        </authorList>
    </citation>
    <scope>NUCLEOTIDE SEQUENCE [LARGE SCALE GENOMIC DNA]</scope>
    <source>
        <strain evidence="2 3">F601</strain>
    </source>
</reference>
<dbReference type="EMBL" id="MVFC01000021">
    <property type="protein sequence ID" value="OON75637.1"/>
    <property type="molecule type" value="Genomic_DNA"/>
</dbReference>
<proteinExistence type="predicted"/>
<gene>
    <name evidence="2" type="ORF">B1H18_22565</name>
</gene>
<comment type="caution">
    <text evidence="2">The sequence shown here is derived from an EMBL/GenBank/DDBJ whole genome shotgun (WGS) entry which is preliminary data.</text>
</comment>
<evidence type="ECO:0000313" key="3">
    <source>
        <dbReference type="Proteomes" id="UP000190539"/>
    </source>
</evidence>
<dbReference type="Proteomes" id="UP000190539">
    <property type="component" value="Unassembled WGS sequence"/>
</dbReference>
<feature type="compositionally biased region" description="Basic and acidic residues" evidence="1">
    <location>
        <begin position="72"/>
        <end position="89"/>
    </location>
</feature>
<organism evidence="2 3">
    <name type="scientific">Streptomyces tsukubensis</name>
    <dbReference type="NCBI Taxonomy" id="83656"/>
    <lineage>
        <taxon>Bacteria</taxon>
        <taxon>Bacillati</taxon>
        <taxon>Actinomycetota</taxon>
        <taxon>Actinomycetes</taxon>
        <taxon>Kitasatosporales</taxon>
        <taxon>Streptomycetaceae</taxon>
        <taxon>Streptomyces</taxon>
    </lineage>
</organism>
<protein>
    <submittedName>
        <fullName evidence="2">Uncharacterized protein</fullName>
    </submittedName>
</protein>
<evidence type="ECO:0000256" key="1">
    <source>
        <dbReference type="SAM" id="MobiDB-lite"/>
    </source>
</evidence>
<evidence type="ECO:0000313" key="2">
    <source>
        <dbReference type="EMBL" id="OON75637.1"/>
    </source>
</evidence>
<accession>A0A1V4A4J5</accession>
<keyword evidence="3" id="KW-1185">Reference proteome</keyword>
<feature type="region of interest" description="Disordered" evidence="1">
    <location>
        <begin position="61"/>
        <end position="89"/>
    </location>
</feature>
<sequence>MTERALRIEILGPAEVAGAADELADSIRRDVQIATKLKDLTMSTLPEATDRMTTETTPAMAGARDAMQEASRQMRELVAESGRPLHEHPRAPEVIEAVERAQQLGDAATVRANEDANRVSIFLDQASTIVLELKRNQDARAGIRRQFTTAARHTLASTVPDP</sequence>
<name>A0A1V4A4J5_9ACTN</name>